<dbReference type="PANTHER" id="PTHR45614:SF265">
    <property type="entry name" value="MYB-LIKE DOMAIN-CONTAINING PROTEIN-RELATED"/>
    <property type="match status" value="1"/>
</dbReference>
<dbReference type="SUPFAM" id="SSF46689">
    <property type="entry name" value="Homeodomain-like"/>
    <property type="match status" value="2"/>
</dbReference>
<protein>
    <submittedName>
        <fullName evidence="4">Uncharacterized protein</fullName>
    </submittedName>
</protein>
<feature type="region of interest" description="Disordered" evidence="1">
    <location>
        <begin position="331"/>
        <end position="351"/>
    </location>
</feature>
<dbReference type="Pfam" id="PF00249">
    <property type="entry name" value="Myb_DNA-binding"/>
    <property type="match status" value="1"/>
</dbReference>
<evidence type="ECO:0000313" key="5">
    <source>
        <dbReference type="Proteomes" id="UP000800200"/>
    </source>
</evidence>
<name>A0A6A6ET10_9PEZI</name>
<evidence type="ECO:0000313" key="4">
    <source>
        <dbReference type="EMBL" id="KAF2193230.1"/>
    </source>
</evidence>
<dbReference type="PROSITE" id="PS51294">
    <property type="entry name" value="HTH_MYB"/>
    <property type="match status" value="2"/>
</dbReference>
<feature type="domain" description="HTH myb-type" evidence="3">
    <location>
        <begin position="68"/>
        <end position="119"/>
    </location>
</feature>
<feature type="domain" description="Myb-like" evidence="2">
    <location>
        <begin position="11"/>
        <end position="64"/>
    </location>
</feature>
<dbReference type="CDD" id="cd00167">
    <property type="entry name" value="SANT"/>
    <property type="match status" value="3"/>
</dbReference>
<feature type="domain" description="HTH myb-type" evidence="3">
    <location>
        <begin position="121"/>
        <end position="171"/>
    </location>
</feature>
<dbReference type="PROSITE" id="PS50090">
    <property type="entry name" value="MYB_LIKE"/>
    <property type="match status" value="3"/>
</dbReference>
<evidence type="ECO:0000256" key="1">
    <source>
        <dbReference type="SAM" id="MobiDB-lite"/>
    </source>
</evidence>
<gene>
    <name evidence="4" type="ORF">K469DRAFT_796062</name>
</gene>
<evidence type="ECO:0000259" key="2">
    <source>
        <dbReference type="PROSITE" id="PS50090"/>
    </source>
</evidence>
<feature type="domain" description="Myb-like" evidence="2">
    <location>
        <begin position="65"/>
        <end position="115"/>
    </location>
</feature>
<dbReference type="Proteomes" id="UP000800200">
    <property type="component" value="Unassembled WGS sequence"/>
</dbReference>
<feature type="domain" description="Myb-like" evidence="2">
    <location>
        <begin position="116"/>
        <end position="167"/>
    </location>
</feature>
<dbReference type="GO" id="GO:0000978">
    <property type="term" value="F:RNA polymerase II cis-regulatory region sequence-specific DNA binding"/>
    <property type="evidence" value="ECO:0007669"/>
    <property type="project" value="TreeGrafter"/>
</dbReference>
<feature type="region of interest" description="Disordered" evidence="1">
    <location>
        <begin position="174"/>
        <end position="236"/>
    </location>
</feature>
<dbReference type="Pfam" id="PF13921">
    <property type="entry name" value="Myb_DNA-bind_6"/>
    <property type="match status" value="1"/>
</dbReference>
<dbReference type="InterPro" id="IPR050560">
    <property type="entry name" value="MYB_TF"/>
</dbReference>
<reference evidence="4" key="1">
    <citation type="journal article" date="2020" name="Stud. Mycol.">
        <title>101 Dothideomycetes genomes: a test case for predicting lifestyles and emergence of pathogens.</title>
        <authorList>
            <person name="Haridas S."/>
            <person name="Albert R."/>
            <person name="Binder M."/>
            <person name="Bloem J."/>
            <person name="Labutti K."/>
            <person name="Salamov A."/>
            <person name="Andreopoulos B."/>
            <person name="Baker S."/>
            <person name="Barry K."/>
            <person name="Bills G."/>
            <person name="Bluhm B."/>
            <person name="Cannon C."/>
            <person name="Castanera R."/>
            <person name="Culley D."/>
            <person name="Daum C."/>
            <person name="Ezra D."/>
            <person name="Gonzalez J."/>
            <person name="Henrissat B."/>
            <person name="Kuo A."/>
            <person name="Liang C."/>
            <person name="Lipzen A."/>
            <person name="Lutzoni F."/>
            <person name="Magnuson J."/>
            <person name="Mondo S."/>
            <person name="Nolan M."/>
            <person name="Ohm R."/>
            <person name="Pangilinan J."/>
            <person name="Park H.-J."/>
            <person name="Ramirez L."/>
            <person name="Alfaro M."/>
            <person name="Sun H."/>
            <person name="Tritt A."/>
            <person name="Yoshinaga Y."/>
            <person name="Zwiers L.-H."/>
            <person name="Turgeon B."/>
            <person name="Goodwin S."/>
            <person name="Spatafora J."/>
            <person name="Crous P."/>
            <person name="Grigoriev I."/>
        </authorList>
    </citation>
    <scope>NUCLEOTIDE SEQUENCE</scope>
    <source>
        <strain evidence="4">CBS 207.26</strain>
    </source>
</reference>
<keyword evidence="5" id="KW-1185">Reference proteome</keyword>
<dbReference type="GO" id="GO:0000981">
    <property type="term" value="F:DNA-binding transcription factor activity, RNA polymerase II-specific"/>
    <property type="evidence" value="ECO:0007669"/>
    <property type="project" value="TreeGrafter"/>
</dbReference>
<accession>A0A6A6ET10</accession>
<dbReference type="GO" id="GO:0005634">
    <property type="term" value="C:nucleus"/>
    <property type="evidence" value="ECO:0007669"/>
    <property type="project" value="TreeGrafter"/>
</dbReference>
<dbReference type="PANTHER" id="PTHR45614">
    <property type="entry name" value="MYB PROTEIN-RELATED"/>
    <property type="match status" value="1"/>
</dbReference>
<proteinExistence type="predicted"/>
<dbReference type="OrthoDB" id="2143914at2759"/>
<dbReference type="InterPro" id="IPR017930">
    <property type="entry name" value="Myb_dom"/>
</dbReference>
<dbReference type="InterPro" id="IPR009057">
    <property type="entry name" value="Homeodomain-like_sf"/>
</dbReference>
<dbReference type="Gene3D" id="1.10.10.60">
    <property type="entry name" value="Homeodomain-like"/>
    <property type="match status" value="3"/>
</dbReference>
<sequence length="398" mass="44390">MAKPTARLPRKWTVGEDQTLREEVEAQTLTSIVVEGEVKDWCRIAAKLPGRTNKDCRKRWFNSVAGGLKKGQWAKSEDLQLTMGVQRYGQRWTQVAEIVGSRSADQCAKRWQQSLDPDLDRSEWRDHEDKVLIKAVQQLGRHWKDIQHHHFPGRSKNCIKNRYTVLLRRYQNQGINPFSDGEEPGEPSTSSGYDVGPFPGADDDNRSYTSSLYDDPLYSSTQVSTPETHSSWIDEESFTPWPNHESFAVPSSNSNSTALQQPHLNVATSSQWSWADSPITVVTAPMDSPPMMNIDPNPSYPGVTSAYYVPTPPTISPYCSYGAAQTILAPTSAPSSRRDNRSSFPGSLAAVSNRSSARHSAALSAPTSARNSAAYHDLEAVARYMKYGTQRDASYRML</sequence>
<dbReference type="SMART" id="SM00717">
    <property type="entry name" value="SANT"/>
    <property type="match status" value="3"/>
</dbReference>
<feature type="compositionally biased region" description="Polar residues" evidence="1">
    <location>
        <begin position="207"/>
        <end position="231"/>
    </location>
</feature>
<evidence type="ECO:0000259" key="3">
    <source>
        <dbReference type="PROSITE" id="PS51294"/>
    </source>
</evidence>
<dbReference type="InterPro" id="IPR001005">
    <property type="entry name" value="SANT/Myb"/>
</dbReference>
<dbReference type="EMBL" id="ML994614">
    <property type="protein sequence ID" value="KAF2193230.1"/>
    <property type="molecule type" value="Genomic_DNA"/>
</dbReference>
<dbReference type="AlphaFoldDB" id="A0A6A6ET10"/>
<organism evidence="4 5">
    <name type="scientific">Zopfia rhizophila CBS 207.26</name>
    <dbReference type="NCBI Taxonomy" id="1314779"/>
    <lineage>
        <taxon>Eukaryota</taxon>
        <taxon>Fungi</taxon>
        <taxon>Dikarya</taxon>
        <taxon>Ascomycota</taxon>
        <taxon>Pezizomycotina</taxon>
        <taxon>Dothideomycetes</taxon>
        <taxon>Dothideomycetes incertae sedis</taxon>
        <taxon>Zopfiaceae</taxon>
        <taxon>Zopfia</taxon>
    </lineage>
</organism>